<keyword evidence="7" id="KW-1185">Reference proteome</keyword>
<dbReference type="SUPFAM" id="SSF51905">
    <property type="entry name" value="FAD/NAD(P)-binding domain"/>
    <property type="match status" value="1"/>
</dbReference>
<protein>
    <recommendedName>
        <fullName evidence="5">FAD-binding domain-containing protein</fullName>
    </recommendedName>
</protein>
<gene>
    <name evidence="6" type="ORF">N7456_002648</name>
</gene>
<dbReference type="SUPFAM" id="SSF52833">
    <property type="entry name" value="Thioredoxin-like"/>
    <property type="match status" value="1"/>
</dbReference>
<dbReference type="InterPro" id="IPR038220">
    <property type="entry name" value="PHOX_C_sf"/>
</dbReference>
<proteinExistence type="inferred from homology"/>
<dbReference type="InterPro" id="IPR036249">
    <property type="entry name" value="Thioredoxin-like_sf"/>
</dbReference>
<comment type="caution">
    <text evidence="6">The sequence shown here is derived from an EMBL/GenBank/DDBJ whole genome shotgun (WGS) entry which is preliminary data.</text>
</comment>
<evidence type="ECO:0000256" key="3">
    <source>
        <dbReference type="ARBA" id="ARBA00022827"/>
    </source>
</evidence>
<evidence type="ECO:0000256" key="4">
    <source>
        <dbReference type="ARBA" id="ARBA00023002"/>
    </source>
</evidence>
<dbReference type="Gene3D" id="3.40.30.20">
    <property type="match status" value="1"/>
</dbReference>
<keyword evidence="4" id="KW-0560">Oxidoreductase</keyword>
<evidence type="ECO:0000259" key="5">
    <source>
        <dbReference type="Pfam" id="PF01494"/>
    </source>
</evidence>
<feature type="domain" description="FAD-binding" evidence="5">
    <location>
        <begin position="15"/>
        <end position="358"/>
    </location>
</feature>
<reference evidence="6" key="1">
    <citation type="submission" date="2022-11" db="EMBL/GenBank/DDBJ databases">
        <authorList>
            <person name="Petersen C."/>
        </authorList>
    </citation>
    <scope>NUCLEOTIDE SEQUENCE</scope>
    <source>
        <strain evidence="6">IBT 30069</strain>
    </source>
</reference>
<dbReference type="InterPro" id="IPR036188">
    <property type="entry name" value="FAD/NAD-bd_sf"/>
</dbReference>
<dbReference type="InterPro" id="IPR002938">
    <property type="entry name" value="FAD-bd"/>
</dbReference>
<dbReference type="SUPFAM" id="SSF54373">
    <property type="entry name" value="FAD-linked reductases, C-terminal domain"/>
    <property type="match status" value="1"/>
</dbReference>
<dbReference type="PANTHER" id="PTHR43004:SF5">
    <property type="entry name" value="FAD-BINDING DOMAIN-CONTAINING PROTEIN"/>
    <property type="match status" value="1"/>
</dbReference>
<accession>A0A9W9G8I2</accession>
<dbReference type="EMBL" id="JAPQKH010000002">
    <property type="protein sequence ID" value="KAJ5114114.1"/>
    <property type="molecule type" value="Genomic_DNA"/>
</dbReference>
<evidence type="ECO:0000256" key="2">
    <source>
        <dbReference type="ARBA" id="ARBA00022630"/>
    </source>
</evidence>
<evidence type="ECO:0000313" key="7">
    <source>
        <dbReference type="Proteomes" id="UP001149165"/>
    </source>
</evidence>
<keyword evidence="3" id="KW-0274">FAD</keyword>
<dbReference type="Proteomes" id="UP001149165">
    <property type="component" value="Unassembled WGS sequence"/>
</dbReference>
<dbReference type="Gene3D" id="3.50.50.60">
    <property type="entry name" value="FAD/NAD(P)-binding domain"/>
    <property type="match status" value="1"/>
</dbReference>
<reference evidence="6" key="2">
    <citation type="journal article" date="2023" name="IMA Fungus">
        <title>Comparative genomic study of the Penicillium genus elucidates a diverse pangenome and 15 lateral gene transfer events.</title>
        <authorList>
            <person name="Petersen C."/>
            <person name="Sorensen T."/>
            <person name="Nielsen M.R."/>
            <person name="Sondergaard T.E."/>
            <person name="Sorensen J.L."/>
            <person name="Fitzpatrick D.A."/>
            <person name="Frisvad J.C."/>
            <person name="Nielsen K.L."/>
        </authorList>
    </citation>
    <scope>NUCLEOTIDE SEQUENCE</scope>
    <source>
        <strain evidence="6">IBT 30069</strain>
    </source>
</reference>
<name>A0A9W9G8I2_9EURO</name>
<dbReference type="GO" id="GO:0071949">
    <property type="term" value="F:FAD binding"/>
    <property type="evidence" value="ECO:0007669"/>
    <property type="project" value="InterPro"/>
</dbReference>
<keyword evidence="2" id="KW-0285">Flavoprotein</keyword>
<dbReference type="Pfam" id="PF01494">
    <property type="entry name" value="FAD_binding_3"/>
    <property type="match status" value="1"/>
</dbReference>
<sequence length="564" mass="62582">MKPTTNPKSHPRATEYDVVIVGGGPVGLLLAYQLKRFGISACLLERYQKDTQDMHGRAIALFPRTLEQLAQLDLIKPMLQQGFACRTSVTYKDGERVLPGRVWSFMENIKDTTFDFVLVLRQMFTESILRRKLDEINAEYYQGVECFDFAVDKAVPAADYPVTSEFVVKATGDKFQLKSKYIIGADGGRSFVRRHAGIPFEGDSSDDQWIRIDGLVETNMPLARSYGAIESKTHGNVLWAPLDHAATRIGYAYTPEIATKYPDGVTQEIAEKEAENCMKPFDVKFKEIHWWTLAERIILCGDAAHTHSSGAAQGLNTGIHDAVNLGWKLALQIKGISVPKILETYNDERQLAVNQLIEYDKDISMLMSYKWPKWYKGDPDADPYIVLGEIFEKAQSFNTGLGISYPVNAVNHQGCTLSAKLFAGSRAPDVELQMPGTTQKVTLQEITPNVASFWVIVFAGNPASTNQSLLKLREFLLGSQNILACENISWITVSAISGASPFETLGMEPFGDAFFDGSGSAHERFGYRTSSGGIVILRPDGLVAHWGAIDGRVVEKYFSAVFQV</sequence>
<evidence type="ECO:0000313" key="6">
    <source>
        <dbReference type="EMBL" id="KAJ5114114.1"/>
    </source>
</evidence>
<dbReference type="AlphaFoldDB" id="A0A9W9G8I2"/>
<dbReference type="OrthoDB" id="1716816at2759"/>
<dbReference type="Gene3D" id="3.30.9.10">
    <property type="entry name" value="D-Amino Acid Oxidase, subunit A, domain 2"/>
    <property type="match status" value="1"/>
</dbReference>
<dbReference type="GO" id="GO:0016709">
    <property type="term" value="F:oxidoreductase activity, acting on paired donors, with incorporation or reduction of molecular oxygen, NAD(P)H as one donor, and incorporation of one atom of oxygen"/>
    <property type="evidence" value="ECO:0007669"/>
    <property type="project" value="UniProtKB-ARBA"/>
</dbReference>
<evidence type="ECO:0000256" key="1">
    <source>
        <dbReference type="ARBA" id="ARBA00007801"/>
    </source>
</evidence>
<dbReference type="PRINTS" id="PR00420">
    <property type="entry name" value="RNGMNOXGNASE"/>
</dbReference>
<dbReference type="PANTHER" id="PTHR43004">
    <property type="entry name" value="TRK SYSTEM POTASSIUM UPTAKE PROTEIN"/>
    <property type="match status" value="1"/>
</dbReference>
<dbReference type="InterPro" id="IPR050641">
    <property type="entry name" value="RIFMO-like"/>
</dbReference>
<organism evidence="6 7">
    <name type="scientific">Penicillium angulare</name>
    <dbReference type="NCBI Taxonomy" id="116970"/>
    <lineage>
        <taxon>Eukaryota</taxon>
        <taxon>Fungi</taxon>
        <taxon>Dikarya</taxon>
        <taxon>Ascomycota</taxon>
        <taxon>Pezizomycotina</taxon>
        <taxon>Eurotiomycetes</taxon>
        <taxon>Eurotiomycetidae</taxon>
        <taxon>Eurotiales</taxon>
        <taxon>Aspergillaceae</taxon>
        <taxon>Penicillium</taxon>
    </lineage>
</organism>
<comment type="similarity">
    <text evidence="1">Belongs to the PheA/TfdB FAD monooxygenase family.</text>
</comment>